<protein>
    <submittedName>
        <fullName evidence="1">Uncharacterized protein</fullName>
    </submittedName>
</protein>
<name>A0A8S5PEH5_9CAUD</name>
<reference evidence="1" key="1">
    <citation type="journal article" date="2021" name="Proc. Natl. Acad. Sci. U.S.A.">
        <title>A Catalog of Tens of Thousands of Viruses from Human Metagenomes Reveals Hidden Associations with Chronic Diseases.</title>
        <authorList>
            <person name="Tisza M.J."/>
            <person name="Buck C.B."/>
        </authorList>
    </citation>
    <scope>NUCLEOTIDE SEQUENCE</scope>
    <source>
        <strain evidence="1">Ctorp6</strain>
    </source>
</reference>
<proteinExistence type="predicted"/>
<accession>A0A8S5PEH5</accession>
<dbReference type="EMBL" id="BK015394">
    <property type="protein sequence ID" value="DAE04777.1"/>
    <property type="molecule type" value="Genomic_DNA"/>
</dbReference>
<evidence type="ECO:0000313" key="1">
    <source>
        <dbReference type="EMBL" id="DAE04777.1"/>
    </source>
</evidence>
<sequence>MLLPRYLYAIHLKRWGTGSIPVFCKVFITFNKIVSMYLQIVG</sequence>
<organism evidence="1">
    <name type="scientific">Siphoviridae sp. ctorp6</name>
    <dbReference type="NCBI Taxonomy" id="2825673"/>
    <lineage>
        <taxon>Viruses</taxon>
        <taxon>Duplodnaviria</taxon>
        <taxon>Heunggongvirae</taxon>
        <taxon>Uroviricota</taxon>
        <taxon>Caudoviricetes</taxon>
    </lineage>
</organism>